<gene>
    <name evidence="3" type="ORF">SAMN02745213_02397</name>
</gene>
<reference evidence="4" key="1">
    <citation type="submission" date="2017-02" db="EMBL/GenBank/DDBJ databases">
        <authorList>
            <person name="Varghese N."/>
            <person name="Submissions S."/>
        </authorList>
    </citation>
    <scope>NUCLEOTIDE SEQUENCE [LARGE SCALE GENOMIC DNA]</scope>
    <source>
        <strain evidence="4">DSM 3072</strain>
    </source>
</reference>
<dbReference type="InterPro" id="IPR010921">
    <property type="entry name" value="Trp_repressor/repl_initiator"/>
</dbReference>
<sequence>LFMKLSYEDKIEIYRLWKEELFSPEYLAKLYGIRHSYIEYLIKLIDIYGISIVKKKSNNKYSKEFKEKAIRRVLAGNESQIQVSLSLAIPNYGLLSGWIKSYKENNYNVIEKKRGRYAKKETSEDRIRAEETNPGTSEEKHAALNRERILKKIRCLNYRARKARVEEIAKVISELRHEVKCSLNFILDTINGIPDVPHMTRSDYYYTLRKTDKDEKNKGLIEKIKDIHQKHKQRYGYRRITLELARQGIAVNHKKVQRLMQQLELKGITPRAKYKSYKGDFNGTVKNQLLDLVVDKKNFKTYYNRNFTTTSVNQKWTTDVSEFYIKAGKLYLSPILDMHNGEIVSYSISAKPNFRQTIQMLERAFKSHKNLTGLILHSDQGWQYQMSQYHKMLKDKGIIQSMSRKGNCLDNCVMENFFGKMKNEMFYGHEYDFKSLDELRKAMEEYIEYYNTKRIQVKLKGRTPCEVRNSTLKLS</sequence>
<dbReference type="InterPro" id="IPR050900">
    <property type="entry name" value="Transposase_IS3/IS150/IS904"/>
</dbReference>
<dbReference type="AlphaFoldDB" id="A0A1T4W2M0"/>
<dbReference type="Pfam" id="PF13276">
    <property type="entry name" value="HTH_21"/>
    <property type="match status" value="1"/>
</dbReference>
<dbReference type="GO" id="GO:0015074">
    <property type="term" value="P:DNA integration"/>
    <property type="evidence" value="ECO:0007669"/>
    <property type="project" value="InterPro"/>
</dbReference>
<dbReference type="InterPro" id="IPR012337">
    <property type="entry name" value="RNaseH-like_sf"/>
</dbReference>
<dbReference type="NCBIfam" id="NF033516">
    <property type="entry name" value="transpos_IS3"/>
    <property type="match status" value="1"/>
</dbReference>
<evidence type="ECO:0000313" key="3">
    <source>
        <dbReference type="EMBL" id="SKA71510.1"/>
    </source>
</evidence>
<dbReference type="RefSeq" id="WP_234973849.1">
    <property type="nucleotide sequence ID" value="NZ_FUXX01000097.1"/>
</dbReference>
<dbReference type="PANTHER" id="PTHR46889">
    <property type="entry name" value="TRANSPOSASE INSF FOR INSERTION SEQUENCE IS3B-RELATED"/>
    <property type="match status" value="1"/>
</dbReference>
<keyword evidence="4" id="KW-1185">Reference proteome</keyword>
<feature type="region of interest" description="Disordered" evidence="1">
    <location>
        <begin position="121"/>
        <end position="141"/>
    </location>
</feature>
<dbReference type="Pfam" id="PF13333">
    <property type="entry name" value="rve_2"/>
    <property type="match status" value="1"/>
</dbReference>
<feature type="domain" description="Integrase catalytic" evidence="2">
    <location>
        <begin position="307"/>
        <end position="472"/>
    </location>
</feature>
<dbReference type="EMBL" id="FUXX01000097">
    <property type="protein sequence ID" value="SKA71510.1"/>
    <property type="molecule type" value="Genomic_DNA"/>
</dbReference>
<evidence type="ECO:0000259" key="2">
    <source>
        <dbReference type="PROSITE" id="PS50994"/>
    </source>
</evidence>
<dbReference type="Proteomes" id="UP000242432">
    <property type="component" value="Unassembled WGS sequence"/>
</dbReference>
<evidence type="ECO:0000313" key="4">
    <source>
        <dbReference type="Proteomes" id="UP000242432"/>
    </source>
</evidence>
<proteinExistence type="predicted"/>
<accession>A0A1T4W2M0</accession>
<dbReference type="InterPro" id="IPR048020">
    <property type="entry name" value="Transpos_IS3"/>
</dbReference>
<dbReference type="InterPro" id="IPR025948">
    <property type="entry name" value="HTH-like_dom"/>
</dbReference>
<evidence type="ECO:0000256" key="1">
    <source>
        <dbReference type="SAM" id="MobiDB-lite"/>
    </source>
</evidence>
<feature type="non-terminal residue" evidence="3">
    <location>
        <position position="1"/>
    </location>
</feature>
<organism evidence="3 4">
    <name type="scientific">Succinivibrio dextrinosolvens DSM 3072</name>
    <dbReference type="NCBI Taxonomy" id="1123324"/>
    <lineage>
        <taxon>Bacteria</taxon>
        <taxon>Pseudomonadati</taxon>
        <taxon>Pseudomonadota</taxon>
        <taxon>Gammaproteobacteria</taxon>
        <taxon>Aeromonadales</taxon>
        <taxon>Succinivibrionaceae</taxon>
        <taxon>Succinivibrio</taxon>
    </lineage>
</organism>
<dbReference type="GO" id="GO:0043565">
    <property type="term" value="F:sequence-specific DNA binding"/>
    <property type="evidence" value="ECO:0007669"/>
    <property type="project" value="InterPro"/>
</dbReference>
<dbReference type="InterPro" id="IPR036397">
    <property type="entry name" value="RNaseH_sf"/>
</dbReference>
<dbReference type="Gene3D" id="3.30.420.10">
    <property type="entry name" value="Ribonuclease H-like superfamily/Ribonuclease H"/>
    <property type="match status" value="1"/>
</dbReference>
<protein>
    <submittedName>
        <fullName evidence="3">Transposase InsO and inactivated derivatives</fullName>
    </submittedName>
</protein>
<dbReference type="SUPFAM" id="SSF53098">
    <property type="entry name" value="Ribonuclease H-like"/>
    <property type="match status" value="1"/>
</dbReference>
<dbReference type="SUPFAM" id="SSF48295">
    <property type="entry name" value="TrpR-like"/>
    <property type="match status" value="1"/>
</dbReference>
<dbReference type="PROSITE" id="PS50994">
    <property type="entry name" value="INTEGRASE"/>
    <property type="match status" value="1"/>
</dbReference>
<dbReference type="PANTHER" id="PTHR46889:SF4">
    <property type="entry name" value="TRANSPOSASE INSO FOR INSERTION SEQUENCE ELEMENT IS911B-RELATED"/>
    <property type="match status" value="1"/>
</dbReference>
<dbReference type="InterPro" id="IPR001584">
    <property type="entry name" value="Integrase_cat-core"/>
</dbReference>
<dbReference type="Pfam" id="PF00665">
    <property type="entry name" value="rve"/>
    <property type="match status" value="1"/>
</dbReference>
<name>A0A1T4W2M0_9GAMM</name>